<comment type="caution">
    <text evidence="1">The sequence shown here is derived from an EMBL/GenBank/DDBJ whole genome shotgun (WGS) entry which is preliminary data.</text>
</comment>
<evidence type="ECO:0000313" key="1">
    <source>
        <dbReference type="EMBL" id="OAX81410.1"/>
    </source>
</evidence>
<gene>
    <name evidence="1" type="ORF">ACJ72_04247</name>
</gene>
<dbReference type="EMBL" id="LGUA01000480">
    <property type="protein sequence ID" value="OAX81410.1"/>
    <property type="molecule type" value="Genomic_DNA"/>
</dbReference>
<organism evidence="1 2">
    <name type="scientific">Emergomyces africanus</name>
    <dbReference type="NCBI Taxonomy" id="1955775"/>
    <lineage>
        <taxon>Eukaryota</taxon>
        <taxon>Fungi</taxon>
        <taxon>Dikarya</taxon>
        <taxon>Ascomycota</taxon>
        <taxon>Pezizomycotina</taxon>
        <taxon>Eurotiomycetes</taxon>
        <taxon>Eurotiomycetidae</taxon>
        <taxon>Onygenales</taxon>
        <taxon>Ajellomycetaceae</taxon>
        <taxon>Emergomyces</taxon>
    </lineage>
</organism>
<proteinExistence type="predicted"/>
<protein>
    <submittedName>
        <fullName evidence="1">Uncharacterized protein</fullName>
    </submittedName>
</protein>
<evidence type="ECO:0000313" key="2">
    <source>
        <dbReference type="Proteomes" id="UP000091918"/>
    </source>
</evidence>
<sequence length="131" mass="14523">MTYSLSDDYCAGLGVSKPDHPYMTGNALTVRSHISPPPNHEKTPALQRILCVRGRKYIHSIAVSPTLLLQLAVVQVQTVTPLDFPPTGFNLLAKIYDPLYFDHVQDDANPFQILCVDRDYSCEAAAYTVLS</sequence>
<name>A0A1B7NXA8_9EURO</name>
<dbReference type="Proteomes" id="UP000091918">
    <property type="component" value="Unassembled WGS sequence"/>
</dbReference>
<accession>A0A1B7NXA8</accession>
<dbReference type="AlphaFoldDB" id="A0A1B7NXA8"/>
<keyword evidence="2" id="KW-1185">Reference proteome</keyword>
<reference evidence="1 2" key="1">
    <citation type="submission" date="2015-07" db="EMBL/GenBank/DDBJ databases">
        <title>Emmonsia species relationships and genome sequence.</title>
        <authorList>
            <person name="Cuomo C.A."/>
            <person name="Schwartz I.S."/>
            <person name="Kenyon C."/>
            <person name="de Hoog G.S."/>
            <person name="Govender N.P."/>
            <person name="Botha A."/>
            <person name="Moreno L."/>
            <person name="de Vries M."/>
            <person name="Munoz J.F."/>
            <person name="Stielow J.B."/>
        </authorList>
    </citation>
    <scope>NUCLEOTIDE SEQUENCE [LARGE SCALE GENOMIC DNA]</scope>
    <source>
        <strain evidence="1 2">CBS 136260</strain>
    </source>
</reference>
<dbReference type="OrthoDB" id="4267316at2759"/>